<dbReference type="KEGG" id="pdm:ADU72_1380"/>
<evidence type="ECO:0000313" key="4">
    <source>
        <dbReference type="EMBL" id="AMV67309.1"/>
    </source>
</evidence>
<organism evidence="3 6">
    <name type="scientific">Pediococcus damnosus</name>
    <dbReference type="NCBI Taxonomy" id="51663"/>
    <lineage>
        <taxon>Bacteria</taxon>
        <taxon>Bacillati</taxon>
        <taxon>Bacillota</taxon>
        <taxon>Bacilli</taxon>
        <taxon>Lactobacillales</taxon>
        <taxon>Lactobacillaceae</taxon>
        <taxon>Pediococcus</taxon>
    </lineage>
</organism>
<keyword evidence="1" id="KW-0472">Membrane</keyword>
<dbReference type="GO" id="GO:0016747">
    <property type="term" value="F:acyltransferase activity, transferring groups other than amino-acyl groups"/>
    <property type="evidence" value="ECO:0007669"/>
    <property type="project" value="InterPro"/>
</dbReference>
<evidence type="ECO:0000313" key="3">
    <source>
        <dbReference type="EMBL" id="AMV62806.1"/>
    </source>
</evidence>
<dbReference type="Proteomes" id="UP000076405">
    <property type="component" value="Chromosome"/>
</dbReference>
<gene>
    <name evidence="3" type="ORF">ADU70_1318</name>
    <name evidence="4" type="ORF">ADU72_1380</name>
</gene>
<dbReference type="InterPro" id="IPR002656">
    <property type="entry name" value="Acyl_transf_3_dom"/>
</dbReference>
<feature type="transmembrane region" description="Helical" evidence="1">
    <location>
        <begin position="86"/>
        <end position="105"/>
    </location>
</feature>
<evidence type="ECO:0000313" key="5">
    <source>
        <dbReference type="Proteomes" id="UP000076244"/>
    </source>
</evidence>
<feature type="transmembrane region" description="Helical" evidence="1">
    <location>
        <begin position="9"/>
        <end position="27"/>
    </location>
</feature>
<feature type="transmembrane region" description="Helical" evidence="1">
    <location>
        <begin position="152"/>
        <end position="169"/>
    </location>
</feature>
<dbReference type="RefSeq" id="WP_062904492.1">
    <property type="nucleotide sequence ID" value="NZ_CP012275.1"/>
</dbReference>
<accession>A0A143AU41</accession>
<feature type="domain" description="Acyltransferase 3" evidence="2">
    <location>
        <begin position="5"/>
        <end position="170"/>
    </location>
</feature>
<evidence type="ECO:0000256" key="1">
    <source>
        <dbReference type="SAM" id="Phobius"/>
    </source>
</evidence>
<dbReference type="Pfam" id="PF01757">
    <property type="entry name" value="Acyl_transf_3"/>
    <property type="match status" value="1"/>
</dbReference>
<evidence type="ECO:0000259" key="2">
    <source>
        <dbReference type="Pfam" id="PF01757"/>
    </source>
</evidence>
<keyword evidence="5" id="KW-1185">Reference proteome</keyword>
<proteinExistence type="predicted"/>
<dbReference type="Proteomes" id="UP000076244">
    <property type="component" value="Chromosome"/>
</dbReference>
<reference evidence="5 6" key="1">
    <citation type="journal article" date="2016" name="PLoS ONE">
        <title>The Identification of Novel Diagnostic Marker Genes for the Detection of Beer Spoiling Pediococcus damnosus Strains Using the BlAst Diagnostic Gene findEr.</title>
        <authorList>
            <person name="Behr J."/>
            <person name="Geissler A.J."/>
            <person name="Schmid J."/>
            <person name="Zehe A."/>
            <person name="Vogel R.F."/>
        </authorList>
    </citation>
    <scope>NUCLEOTIDE SEQUENCE [LARGE SCALE GENOMIC DNA]</scope>
    <source>
        <strain evidence="3 6">TMW 2.1533</strain>
        <strain evidence="4 5">TMW 2.1535</strain>
    </source>
</reference>
<keyword evidence="1" id="KW-1133">Transmembrane helix</keyword>
<dbReference type="OrthoDB" id="9816377at2"/>
<evidence type="ECO:0000313" key="6">
    <source>
        <dbReference type="Proteomes" id="UP000076405"/>
    </source>
</evidence>
<feature type="transmembrane region" description="Helical" evidence="1">
    <location>
        <begin position="47"/>
        <end position="65"/>
    </location>
</feature>
<feature type="transmembrane region" description="Helical" evidence="1">
    <location>
        <begin position="125"/>
        <end position="145"/>
    </location>
</feature>
<dbReference type="EMBL" id="CP012275">
    <property type="protein sequence ID" value="AMV62806.1"/>
    <property type="molecule type" value="Genomic_DNA"/>
</dbReference>
<protein>
    <submittedName>
        <fullName evidence="3">Eps10O</fullName>
    </submittedName>
</protein>
<dbReference type="AlphaFoldDB" id="A0A143AU41"/>
<name>A0A143AU41_9LACO</name>
<sequence length="177" mass="20774">MKRNSNIELLRIVSIVFILLSHFSLWSEWDTSHHGLFSYALTMIYQPLGKFGAYAFVLITSYFSVKKNIDPIEHEKKQLKHSFVTMQEVWFYSILIFVVTWALNIMQPSFENVIKALFPFISQEYWFVTAYIMLVLLIPFLNIVSVQLDFRGHLALLFTLLLFDTLSLFRNGTMSDL</sequence>
<dbReference type="EMBL" id="CP012288">
    <property type="protein sequence ID" value="AMV67309.1"/>
    <property type="molecule type" value="Genomic_DNA"/>
</dbReference>
<keyword evidence="1" id="KW-0812">Transmembrane</keyword>